<dbReference type="PANTHER" id="PTHR30290:SF38">
    <property type="entry name" value="D,D-DIPEPTIDE-BINDING PERIPLASMIC PROTEIN DDPA-RELATED"/>
    <property type="match status" value="1"/>
</dbReference>
<keyword evidence="2 3" id="KW-0732">Signal</keyword>
<sequence>MHPIRQGLMLAAFTASSAWAANTLTVCTEANPDGFDVVQYNALVTTNASADALMNRLVDYDPDSGKVVPSLASSWRVSPDGRAYTFTLRADVSFHSTDYFKPSRKLTADDVVFTFERMLNPANPWNKISTGTFPHATSLQLPSLIQTVRALDSHTVQFILSRPESTFLSTLSMGFASIYSAEYANQLMSAGKPQELNSKPIGTGPFVFKSYIKDSTIRYSANPSYFAGRAKVDQLIFAVTPSPSVRLQKLKAGECQIALSPTPQDVLSARGDTALKVQSSPAFMTAFVAMNSQKKPFDNPLVRRAVNLAFDHASYLSAVFGGTATEAVLPYPPNTWGYARNLKPWPHDIAGAKKLLAQAGYPQGFDTTIWVRPSGSMLNPNPRAGAELLQADLTRVGIRAKVQVIEWGELIRRGKAGEHDMLFMGWAGDNGDPDNFLTPQFSCAAVKSGTNFARYCDPKLDKLISAGKTSSDIGQRSRNYLAAQKIIHDQTVWLPLAHPTLYVMTAKRIGGYRVNPFGRQDFSHVSIK</sequence>
<evidence type="ECO:0000313" key="6">
    <source>
        <dbReference type="Proteomes" id="UP000295611"/>
    </source>
</evidence>
<dbReference type="PANTHER" id="PTHR30290">
    <property type="entry name" value="PERIPLASMIC BINDING COMPONENT OF ABC TRANSPORTER"/>
    <property type="match status" value="1"/>
</dbReference>
<feature type="signal peptide" evidence="3">
    <location>
        <begin position="1"/>
        <end position="20"/>
    </location>
</feature>
<dbReference type="SUPFAM" id="SSF53850">
    <property type="entry name" value="Periplasmic binding protein-like II"/>
    <property type="match status" value="1"/>
</dbReference>
<feature type="domain" description="Solute-binding protein family 5" evidence="4">
    <location>
        <begin position="66"/>
        <end position="445"/>
    </location>
</feature>
<evidence type="ECO:0000256" key="2">
    <source>
        <dbReference type="ARBA" id="ARBA00022729"/>
    </source>
</evidence>
<dbReference type="Gene3D" id="3.40.190.10">
    <property type="entry name" value="Periplasmic binding protein-like II"/>
    <property type="match status" value="1"/>
</dbReference>
<dbReference type="InterPro" id="IPR039424">
    <property type="entry name" value="SBP_5"/>
</dbReference>
<organism evidence="5 6">
    <name type="scientific">Paludibacterium purpuratum</name>
    <dbReference type="NCBI Taxonomy" id="1144873"/>
    <lineage>
        <taxon>Bacteria</taxon>
        <taxon>Pseudomonadati</taxon>
        <taxon>Pseudomonadota</taxon>
        <taxon>Betaproteobacteria</taxon>
        <taxon>Neisseriales</taxon>
        <taxon>Chromobacteriaceae</taxon>
        <taxon>Paludibacterium</taxon>
    </lineage>
</organism>
<dbReference type="InterPro" id="IPR030678">
    <property type="entry name" value="Peptide/Ni-bd"/>
</dbReference>
<evidence type="ECO:0000256" key="3">
    <source>
        <dbReference type="SAM" id="SignalP"/>
    </source>
</evidence>
<dbReference type="GO" id="GO:1904680">
    <property type="term" value="F:peptide transmembrane transporter activity"/>
    <property type="evidence" value="ECO:0007669"/>
    <property type="project" value="TreeGrafter"/>
</dbReference>
<dbReference type="InterPro" id="IPR000914">
    <property type="entry name" value="SBP_5_dom"/>
</dbReference>
<dbReference type="RefSeq" id="WP_133678133.1">
    <property type="nucleotide sequence ID" value="NZ_SNZP01000001.1"/>
</dbReference>
<dbReference type="EMBL" id="SNZP01000001">
    <property type="protein sequence ID" value="TDR82807.1"/>
    <property type="molecule type" value="Genomic_DNA"/>
</dbReference>
<name>A0A4R7BGB7_9NEIS</name>
<dbReference type="Proteomes" id="UP000295611">
    <property type="component" value="Unassembled WGS sequence"/>
</dbReference>
<dbReference type="Gene3D" id="3.10.105.10">
    <property type="entry name" value="Dipeptide-binding Protein, Domain 3"/>
    <property type="match status" value="1"/>
</dbReference>
<evidence type="ECO:0000313" key="5">
    <source>
        <dbReference type="EMBL" id="TDR82807.1"/>
    </source>
</evidence>
<accession>A0A4R7BGB7</accession>
<proteinExistence type="inferred from homology"/>
<keyword evidence="6" id="KW-1185">Reference proteome</keyword>
<reference evidence="5 6" key="1">
    <citation type="submission" date="2019-03" db="EMBL/GenBank/DDBJ databases">
        <title>Genomic Encyclopedia of Type Strains, Phase III (KMG-III): the genomes of soil and plant-associated and newly described type strains.</title>
        <authorList>
            <person name="Whitman W."/>
        </authorList>
    </citation>
    <scope>NUCLEOTIDE SEQUENCE [LARGE SCALE GENOMIC DNA]</scope>
    <source>
        <strain evidence="5 6">CECT 8976</strain>
    </source>
</reference>
<dbReference type="GO" id="GO:0043190">
    <property type="term" value="C:ATP-binding cassette (ABC) transporter complex"/>
    <property type="evidence" value="ECO:0007669"/>
    <property type="project" value="InterPro"/>
</dbReference>
<gene>
    <name evidence="5" type="ORF">DFP86_101197</name>
</gene>
<protein>
    <submittedName>
        <fullName evidence="5">Peptide/nickel transport system substrate-binding protein/dipeptide transport system substrate-binding protein</fullName>
    </submittedName>
</protein>
<dbReference type="GO" id="GO:0030288">
    <property type="term" value="C:outer membrane-bounded periplasmic space"/>
    <property type="evidence" value="ECO:0007669"/>
    <property type="project" value="TreeGrafter"/>
</dbReference>
<dbReference type="CDD" id="cd08493">
    <property type="entry name" value="PBP2_DppA_like"/>
    <property type="match status" value="1"/>
</dbReference>
<evidence type="ECO:0000259" key="4">
    <source>
        <dbReference type="Pfam" id="PF00496"/>
    </source>
</evidence>
<dbReference type="GO" id="GO:0042938">
    <property type="term" value="P:dipeptide transport"/>
    <property type="evidence" value="ECO:0007669"/>
    <property type="project" value="TreeGrafter"/>
</dbReference>
<dbReference type="AlphaFoldDB" id="A0A4R7BGB7"/>
<dbReference type="PIRSF" id="PIRSF002741">
    <property type="entry name" value="MppA"/>
    <property type="match status" value="1"/>
</dbReference>
<feature type="chain" id="PRO_5020430353" evidence="3">
    <location>
        <begin position="21"/>
        <end position="528"/>
    </location>
</feature>
<evidence type="ECO:0000256" key="1">
    <source>
        <dbReference type="ARBA" id="ARBA00005695"/>
    </source>
</evidence>
<dbReference type="OrthoDB" id="9801799at2"/>
<comment type="similarity">
    <text evidence="1">Belongs to the bacterial solute-binding protein 5 family.</text>
</comment>
<dbReference type="Gene3D" id="3.90.76.10">
    <property type="entry name" value="Dipeptide-binding Protein, Domain 1"/>
    <property type="match status" value="1"/>
</dbReference>
<dbReference type="Pfam" id="PF00496">
    <property type="entry name" value="SBP_bac_5"/>
    <property type="match status" value="1"/>
</dbReference>
<comment type="caution">
    <text evidence="5">The sequence shown here is derived from an EMBL/GenBank/DDBJ whole genome shotgun (WGS) entry which is preliminary data.</text>
</comment>